<evidence type="ECO:0000256" key="2">
    <source>
        <dbReference type="SAM" id="MobiDB-lite"/>
    </source>
</evidence>
<dbReference type="GO" id="GO:0005506">
    <property type="term" value="F:iron ion binding"/>
    <property type="evidence" value="ECO:0007669"/>
    <property type="project" value="InterPro"/>
</dbReference>
<comment type="similarity">
    <text evidence="1">Belongs to the NifU family.</text>
</comment>
<dbReference type="PANTHER" id="PTHR11178">
    <property type="entry name" value="IRON-SULFUR CLUSTER SCAFFOLD PROTEIN NFU-RELATED"/>
    <property type="match status" value="1"/>
</dbReference>
<keyword evidence="5" id="KW-1185">Reference proteome</keyword>
<proteinExistence type="inferred from homology"/>
<dbReference type="InterPro" id="IPR036498">
    <property type="entry name" value="Nfu/NifU_N_sf"/>
</dbReference>
<dbReference type="Pfam" id="PF01106">
    <property type="entry name" value="NifU"/>
    <property type="match status" value="1"/>
</dbReference>
<sequence>MSEKEVPFTIYAETTPNPKTMKFVANKILVPYGASVEYTSELECQDAPLAKVLFTFPFVESLFFSSNFVSITKKDFIEWDDVVMEMREYLTNYLRADQPVFTKPPKTTGHETKNEDNQSEKIKVTSTPQNEMEEKIINLLEEYVRPAVEGDGGAIHFKSFDEGKVTVKLSGACSGCPSSTQTLKFGIENLFKEHLPEVQEVVAEDA</sequence>
<accession>A0A6N6M5H6</accession>
<dbReference type="EMBL" id="WACR01000010">
    <property type="protein sequence ID" value="KAB1062816.1"/>
    <property type="molecule type" value="Genomic_DNA"/>
</dbReference>
<evidence type="ECO:0000256" key="1">
    <source>
        <dbReference type="ARBA" id="ARBA00006420"/>
    </source>
</evidence>
<dbReference type="Gene3D" id="3.30.300.130">
    <property type="entry name" value="Fe-S cluster assembly (FSCA)"/>
    <property type="match status" value="1"/>
</dbReference>
<dbReference type="OrthoDB" id="9796965at2"/>
<dbReference type="GO" id="GO:0016226">
    <property type="term" value="P:iron-sulfur cluster assembly"/>
    <property type="evidence" value="ECO:0007669"/>
    <property type="project" value="InterPro"/>
</dbReference>
<dbReference type="Proteomes" id="UP000435357">
    <property type="component" value="Unassembled WGS sequence"/>
</dbReference>
<feature type="compositionally biased region" description="Basic and acidic residues" evidence="2">
    <location>
        <begin position="108"/>
        <end position="123"/>
    </location>
</feature>
<feature type="region of interest" description="Disordered" evidence="2">
    <location>
        <begin position="101"/>
        <end position="127"/>
    </location>
</feature>
<dbReference type="SUPFAM" id="SSF117916">
    <property type="entry name" value="Fe-S cluster assembly (FSCA) domain-like"/>
    <property type="match status" value="1"/>
</dbReference>
<protein>
    <submittedName>
        <fullName evidence="4">NifU family protein</fullName>
    </submittedName>
</protein>
<dbReference type="SUPFAM" id="SSF110836">
    <property type="entry name" value="Hypothetical protein SAV1430"/>
    <property type="match status" value="1"/>
</dbReference>
<dbReference type="GO" id="GO:0051536">
    <property type="term" value="F:iron-sulfur cluster binding"/>
    <property type="evidence" value="ECO:0007669"/>
    <property type="project" value="InterPro"/>
</dbReference>
<evidence type="ECO:0000313" key="5">
    <source>
        <dbReference type="Proteomes" id="UP000435357"/>
    </source>
</evidence>
<dbReference type="SMART" id="SM00932">
    <property type="entry name" value="Nfu_N"/>
    <property type="match status" value="1"/>
</dbReference>
<dbReference type="Gene3D" id="3.30.1370.70">
    <property type="entry name" value="Scaffold protein Nfu/NifU, N-terminal domain"/>
    <property type="match status" value="1"/>
</dbReference>
<dbReference type="InterPro" id="IPR035433">
    <property type="entry name" value="NFU1-like"/>
</dbReference>
<dbReference type="PIRSF" id="PIRSF036773">
    <property type="entry name" value="HIRIP5"/>
    <property type="match status" value="1"/>
</dbReference>
<dbReference type="AlphaFoldDB" id="A0A6N6M5H6"/>
<dbReference type="InterPro" id="IPR001075">
    <property type="entry name" value="NIF_FeS_clus_asmbl_NifU_C"/>
</dbReference>
<dbReference type="Pfam" id="PF08712">
    <property type="entry name" value="Nfu_N"/>
    <property type="match status" value="1"/>
</dbReference>
<dbReference type="PANTHER" id="PTHR11178:SF1">
    <property type="entry name" value="NFU1 IRON-SULFUR CLUSTER SCAFFOLD HOMOLOG, MITOCHONDRIAL"/>
    <property type="match status" value="1"/>
</dbReference>
<dbReference type="InterPro" id="IPR034904">
    <property type="entry name" value="FSCA_dom_sf"/>
</dbReference>
<comment type="caution">
    <text evidence="4">The sequence shown here is derived from an EMBL/GenBank/DDBJ whole genome shotgun (WGS) entry which is preliminary data.</text>
</comment>
<dbReference type="RefSeq" id="WP_151169418.1">
    <property type="nucleotide sequence ID" value="NZ_WACR01000010.1"/>
</dbReference>
<evidence type="ECO:0000313" key="4">
    <source>
        <dbReference type="EMBL" id="KAB1062816.1"/>
    </source>
</evidence>
<name>A0A6N6M5H6_9FLAO</name>
<gene>
    <name evidence="4" type="ORF">F3059_11560</name>
</gene>
<feature type="domain" description="Scaffold protein Nfu/NifU N-terminal" evidence="3">
    <location>
        <begin position="10"/>
        <end position="97"/>
    </location>
</feature>
<organism evidence="4 5">
    <name type="scientific">Salibacter halophilus</name>
    <dbReference type="NCBI Taxonomy" id="1803916"/>
    <lineage>
        <taxon>Bacteria</taxon>
        <taxon>Pseudomonadati</taxon>
        <taxon>Bacteroidota</taxon>
        <taxon>Flavobacteriia</taxon>
        <taxon>Flavobacteriales</taxon>
        <taxon>Salibacteraceae</taxon>
        <taxon>Salibacter</taxon>
    </lineage>
</organism>
<reference evidence="4 5" key="1">
    <citation type="submission" date="2019-09" db="EMBL/GenBank/DDBJ databases">
        <title>Genomes of Cryomorphaceae.</title>
        <authorList>
            <person name="Bowman J.P."/>
        </authorList>
    </citation>
    <scope>NUCLEOTIDE SEQUENCE [LARGE SCALE GENOMIC DNA]</scope>
    <source>
        <strain evidence="4 5">KCTC 52047</strain>
    </source>
</reference>
<evidence type="ECO:0000259" key="3">
    <source>
        <dbReference type="SMART" id="SM00932"/>
    </source>
</evidence>
<dbReference type="InterPro" id="IPR014824">
    <property type="entry name" value="Nfu/NifU_N"/>
</dbReference>